<evidence type="ECO:0000313" key="2">
    <source>
        <dbReference type="EMBL" id="TEB29965.1"/>
    </source>
</evidence>
<comment type="caution">
    <text evidence="2">The sequence shown here is derived from an EMBL/GenBank/DDBJ whole genome shotgun (WGS) entry which is preliminary data.</text>
</comment>
<accession>A0A4Y7T742</accession>
<organism evidence="2 3">
    <name type="scientific">Coprinellus micaceus</name>
    <name type="common">Glistening ink-cap mushroom</name>
    <name type="synonym">Coprinus micaceus</name>
    <dbReference type="NCBI Taxonomy" id="71717"/>
    <lineage>
        <taxon>Eukaryota</taxon>
        <taxon>Fungi</taxon>
        <taxon>Dikarya</taxon>
        <taxon>Basidiomycota</taxon>
        <taxon>Agaricomycotina</taxon>
        <taxon>Agaricomycetes</taxon>
        <taxon>Agaricomycetidae</taxon>
        <taxon>Agaricales</taxon>
        <taxon>Agaricineae</taxon>
        <taxon>Psathyrellaceae</taxon>
        <taxon>Coprinellus</taxon>
    </lineage>
</organism>
<gene>
    <name evidence="2" type="ORF">FA13DRAFT_1734307</name>
</gene>
<protein>
    <submittedName>
        <fullName evidence="2">Uncharacterized protein</fullName>
    </submittedName>
</protein>
<evidence type="ECO:0000313" key="3">
    <source>
        <dbReference type="Proteomes" id="UP000298030"/>
    </source>
</evidence>
<evidence type="ECO:0000256" key="1">
    <source>
        <dbReference type="SAM" id="MobiDB-lite"/>
    </source>
</evidence>
<proteinExistence type="predicted"/>
<dbReference type="Proteomes" id="UP000298030">
    <property type="component" value="Unassembled WGS sequence"/>
</dbReference>
<feature type="region of interest" description="Disordered" evidence="1">
    <location>
        <begin position="29"/>
        <end position="59"/>
    </location>
</feature>
<reference evidence="2 3" key="1">
    <citation type="journal article" date="2019" name="Nat. Ecol. Evol.">
        <title>Megaphylogeny resolves global patterns of mushroom evolution.</title>
        <authorList>
            <person name="Varga T."/>
            <person name="Krizsan K."/>
            <person name="Foldi C."/>
            <person name="Dima B."/>
            <person name="Sanchez-Garcia M."/>
            <person name="Sanchez-Ramirez S."/>
            <person name="Szollosi G.J."/>
            <person name="Szarkandi J.G."/>
            <person name="Papp V."/>
            <person name="Albert L."/>
            <person name="Andreopoulos W."/>
            <person name="Angelini C."/>
            <person name="Antonin V."/>
            <person name="Barry K.W."/>
            <person name="Bougher N.L."/>
            <person name="Buchanan P."/>
            <person name="Buyck B."/>
            <person name="Bense V."/>
            <person name="Catcheside P."/>
            <person name="Chovatia M."/>
            <person name="Cooper J."/>
            <person name="Damon W."/>
            <person name="Desjardin D."/>
            <person name="Finy P."/>
            <person name="Geml J."/>
            <person name="Haridas S."/>
            <person name="Hughes K."/>
            <person name="Justo A."/>
            <person name="Karasinski D."/>
            <person name="Kautmanova I."/>
            <person name="Kiss B."/>
            <person name="Kocsube S."/>
            <person name="Kotiranta H."/>
            <person name="LaButti K.M."/>
            <person name="Lechner B.E."/>
            <person name="Liimatainen K."/>
            <person name="Lipzen A."/>
            <person name="Lukacs Z."/>
            <person name="Mihaltcheva S."/>
            <person name="Morgado L.N."/>
            <person name="Niskanen T."/>
            <person name="Noordeloos M.E."/>
            <person name="Ohm R.A."/>
            <person name="Ortiz-Santana B."/>
            <person name="Ovrebo C."/>
            <person name="Racz N."/>
            <person name="Riley R."/>
            <person name="Savchenko A."/>
            <person name="Shiryaev A."/>
            <person name="Soop K."/>
            <person name="Spirin V."/>
            <person name="Szebenyi C."/>
            <person name="Tomsovsky M."/>
            <person name="Tulloss R.E."/>
            <person name="Uehling J."/>
            <person name="Grigoriev I.V."/>
            <person name="Vagvolgyi C."/>
            <person name="Papp T."/>
            <person name="Martin F.M."/>
            <person name="Miettinen O."/>
            <person name="Hibbett D.S."/>
            <person name="Nagy L.G."/>
        </authorList>
    </citation>
    <scope>NUCLEOTIDE SEQUENCE [LARGE SCALE GENOMIC DNA]</scope>
    <source>
        <strain evidence="2 3">FP101781</strain>
    </source>
</reference>
<feature type="compositionally biased region" description="Basic and acidic residues" evidence="1">
    <location>
        <begin position="37"/>
        <end position="51"/>
    </location>
</feature>
<keyword evidence="3" id="KW-1185">Reference proteome</keyword>
<sequence>MENEVPSPRLRIRSPWGMCRRKLNFRYRSMQGSDEQESLREDNEQPVKRQADMGAYVSG</sequence>
<dbReference type="EMBL" id="QPFP01000025">
    <property type="protein sequence ID" value="TEB29965.1"/>
    <property type="molecule type" value="Genomic_DNA"/>
</dbReference>
<name>A0A4Y7T742_COPMI</name>
<dbReference type="AlphaFoldDB" id="A0A4Y7T742"/>